<evidence type="ECO:0000256" key="3">
    <source>
        <dbReference type="ARBA" id="ARBA00008040"/>
    </source>
</evidence>
<evidence type="ECO:0000313" key="14">
    <source>
        <dbReference type="EMBL" id="AGK60892.1"/>
    </source>
</evidence>
<dbReference type="FunFam" id="1.20.58.100:FF:000001">
    <property type="entry name" value="Succinate dehydrogenase flavoprotein subunit (SdhA)"/>
    <property type="match status" value="1"/>
</dbReference>
<dbReference type="GO" id="GO:0008177">
    <property type="term" value="F:succinate dehydrogenase (quinone) activity"/>
    <property type="evidence" value="ECO:0007669"/>
    <property type="project" value="UniProtKB-EC"/>
</dbReference>
<dbReference type="AlphaFoldDB" id="N0BF42"/>
<protein>
    <recommendedName>
        <fullName evidence="4">succinate dehydrogenase</fullName>
        <ecNumber evidence="4">1.3.5.1</ecNumber>
    </recommendedName>
</protein>
<dbReference type="PRINTS" id="PR00368">
    <property type="entry name" value="FADPNR"/>
</dbReference>
<evidence type="ECO:0000256" key="1">
    <source>
        <dbReference type="ARBA" id="ARBA00001974"/>
    </source>
</evidence>
<keyword evidence="10" id="KW-0472">Membrane</keyword>
<dbReference type="InterPro" id="IPR003953">
    <property type="entry name" value="FAD-dep_OxRdtase_2_FAD-bd"/>
</dbReference>
<gene>
    <name evidence="14" type="ORF">Asulf_00885</name>
</gene>
<comment type="similarity">
    <text evidence="3">Belongs to the FAD-dependent oxidoreductase 2 family. FRD/SDH subfamily.</text>
</comment>
<evidence type="ECO:0000256" key="11">
    <source>
        <dbReference type="PIRSR" id="PIRSR000171-1"/>
    </source>
</evidence>
<evidence type="ECO:0000259" key="13">
    <source>
        <dbReference type="Pfam" id="PF02910"/>
    </source>
</evidence>
<dbReference type="InterPro" id="IPR037099">
    <property type="entry name" value="Fum_R/Succ_DH_flav-like_C_sf"/>
</dbReference>
<name>N0BF42_9EURY</name>
<dbReference type="InterPro" id="IPR015939">
    <property type="entry name" value="Fum_Rdtase/Succ_DH_flav-like_C"/>
</dbReference>
<dbReference type="Pfam" id="PF02910">
    <property type="entry name" value="Succ_DH_flav_C"/>
    <property type="match status" value="1"/>
</dbReference>
<evidence type="ECO:0000256" key="9">
    <source>
        <dbReference type="ARBA" id="ARBA00023002"/>
    </source>
</evidence>
<dbReference type="SUPFAM" id="SSF46977">
    <property type="entry name" value="Succinate dehydrogenase/fumarate reductase flavoprotein C-terminal domain"/>
    <property type="match status" value="1"/>
</dbReference>
<dbReference type="SUPFAM" id="SSF51905">
    <property type="entry name" value="FAD/NAD(P)-binding domain"/>
    <property type="match status" value="1"/>
</dbReference>
<dbReference type="HOGENOM" id="CLU_014312_6_2_2"/>
<dbReference type="GO" id="GO:0022900">
    <property type="term" value="P:electron transport chain"/>
    <property type="evidence" value="ECO:0007669"/>
    <property type="project" value="InterPro"/>
</dbReference>
<dbReference type="RefSeq" id="WP_015590490.1">
    <property type="nucleotide sequence ID" value="NC_021169.1"/>
</dbReference>
<keyword evidence="5" id="KW-0813">Transport</keyword>
<dbReference type="EMBL" id="CP005290">
    <property type="protein sequence ID" value="AGK60892.1"/>
    <property type="molecule type" value="Genomic_DNA"/>
</dbReference>
<dbReference type="EC" id="1.3.5.1" evidence="4"/>
<feature type="domain" description="Fumarate reductase/succinate dehydrogenase flavoprotein-like C-terminal" evidence="13">
    <location>
        <begin position="431"/>
        <end position="551"/>
    </location>
</feature>
<feature type="domain" description="FAD-dependent oxidoreductase 2 FAD-binding" evidence="12">
    <location>
        <begin position="5"/>
        <end position="380"/>
    </location>
</feature>
<dbReference type="Gene3D" id="1.20.58.100">
    <property type="entry name" value="Fumarate reductase/succinate dehydrogenase flavoprotein-like, C-terminal domain"/>
    <property type="match status" value="1"/>
</dbReference>
<dbReference type="KEGG" id="ast:Asulf_00885"/>
<evidence type="ECO:0000256" key="10">
    <source>
        <dbReference type="ARBA" id="ARBA00023136"/>
    </source>
</evidence>
<keyword evidence="6" id="KW-0285">Flavoprotein</keyword>
<evidence type="ECO:0000256" key="8">
    <source>
        <dbReference type="ARBA" id="ARBA00022982"/>
    </source>
</evidence>
<dbReference type="FunFam" id="3.90.700.10:FF:000003">
    <property type="entry name" value="Fumarate reductase flavoprotein subunit"/>
    <property type="match status" value="1"/>
</dbReference>
<dbReference type="Proteomes" id="UP000013307">
    <property type="component" value="Chromosome"/>
</dbReference>
<dbReference type="Gene3D" id="3.90.700.10">
    <property type="entry name" value="Succinate dehydrogenase/fumarate reductase flavoprotein, catalytic domain"/>
    <property type="match status" value="1"/>
</dbReference>
<proteinExistence type="inferred from homology"/>
<keyword evidence="7" id="KW-0274">FAD</keyword>
<evidence type="ECO:0000256" key="5">
    <source>
        <dbReference type="ARBA" id="ARBA00022448"/>
    </source>
</evidence>
<dbReference type="InterPro" id="IPR014006">
    <property type="entry name" value="Succ_Dhase_FrdA_Gneg"/>
</dbReference>
<dbReference type="PANTHER" id="PTHR11632:SF51">
    <property type="entry name" value="SUCCINATE DEHYDROGENASE [UBIQUINONE] FLAVOPROTEIN SUBUNIT, MITOCHONDRIAL"/>
    <property type="match status" value="1"/>
</dbReference>
<dbReference type="SUPFAM" id="SSF56425">
    <property type="entry name" value="Succinate dehydrogenase/fumarate reductase flavoprotein, catalytic domain"/>
    <property type="match status" value="1"/>
</dbReference>
<dbReference type="Gene3D" id="3.50.50.60">
    <property type="entry name" value="FAD/NAD(P)-binding domain"/>
    <property type="match status" value="1"/>
</dbReference>
<evidence type="ECO:0000313" key="15">
    <source>
        <dbReference type="Proteomes" id="UP000013307"/>
    </source>
</evidence>
<dbReference type="GO" id="GO:0009055">
    <property type="term" value="F:electron transfer activity"/>
    <property type="evidence" value="ECO:0007669"/>
    <property type="project" value="TreeGrafter"/>
</dbReference>
<evidence type="ECO:0000256" key="7">
    <source>
        <dbReference type="ARBA" id="ARBA00022827"/>
    </source>
</evidence>
<dbReference type="PIRSF" id="PIRSF000171">
    <property type="entry name" value="SDHA_APRA_LASPO"/>
    <property type="match status" value="1"/>
</dbReference>
<dbReference type="eggNOG" id="arCOG00571">
    <property type="taxonomic scope" value="Archaea"/>
</dbReference>
<evidence type="ECO:0000256" key="2">
    <source>
        <dbReference type="ARBA" id="ARBA00004170"/>
    </source>
</evidence>
<dbReference type="Gene3D" id="4.10.80.40">
    <property type="entry name" value="succinate dehydrogenase protein domain"/>
    <property type="match status" value="1"/>
</dbReference>
<comment type="cofactor">
    <cofactor evidence="1">
        <name>FAD</name>
        <dbReference type="ChEBI" id="CHEBI:57692"/>
    </cofactor>
</comment>
<evidence type="ECO:0000256" key="6">
    <source>
        <dbReference type="ARBA" id="ARBA00022630"/>
    </source>
</evidence>
<comment type="subcellular location">
    <subcellularLocation>
        <location evidence="2">Membrane</location>
        <topology evidence="2">Peripheral membrane protein</topology>
    </subcellularLocation>
</comment>
<evidence type="ECO:0000256" key="4">
    <source>
        <dbReference type="ARBA" id="ARBA00012792"/>
    </source>
</evidence>
<dbReference type="GeneID" id="15392526"/>
<sequence length="551" mass="61626">MIEHDVVVVGSGIAGLRCAIAAAMKGVSVGIVAKTYPIRCHSVCAEGGIGAVMSEEDSFDLHAWDTVKGSDFLADQDVVEFFVREIPKEILRLDNWGCPWSRDDSGRIALRILGGHSAKRTVFAADRTGFHIVHTLYEKSLMYDIQKYSEYFVTGLAVEDNRCAGVYAINLKSGEVEAIRAKATVLATGGAGRLYSFSSYSNTVTADGMAIAYRSGVPLKDMEFFQIHPTGLIPSGILVSEACRGEGGYLLNSKGERFMERYAPERMELAPRDVVSRAIWSEIEQGRGFESEYGPYVLLDLTHLGEDRIEERLPLVRETAIKFAGVDPVEEPIPVRPTVHYTMGGIHVNYCETSIPGLFACGECACLSIHGANRLGSNSLAECLVFGKVAGEKAAEYAERSEFRSISTDEEEKRIYSLFSNGDESAYTIKRELNQTMDRNLWIFRDEQGIMNALKKIRELKDRYRNIEVSDRSKIFNTDLTFAIEVGYMLEIAEVVALSALNRKESRGAHFRTDYPKRDDGNWLKHTLVRHGRIEYIPVKITKWKPVERSY</sequence>
<dbReference type="GO" id="GO:0005886">
    <property type="term" value="C:plasma membrane"/>
    <property type="evidence" value="ECO:0007669"/>
    <property type="project" value="TreeGrafter"/>
</dbReference>
<keyword evidence="8" id="KW-0249">Electron transport</keyword>
<reference evidence="14 15" key="1">
    <citation type="journal article" date="2013" name="Genome Announc.">
        <title>Complete Genome Sequence of the Thermophilic and Facultatively Chemolithoautotrophic Sulfate Reducer Archaeoglobus sulfaticallidus Strain PM70-1T.</title>
        <authorList>
            <person name="Stokke R."/>
            <person name="Hocking W.P."/>
            <person name="Steinsbu B.O."/>
            <person name="Steen I.H."/>
        </authorList>
    </citation>
    <scope>NUCLEOTIDE SEQUENCE [LARGE SCALE GENOMIC DNA]</scope>
    <source>
        <strain evidence="14">PM70-1</strain>
    </source>
</reference>
<evidence type="ECO:0000259" key="12">
    <source>
        <dbReference type="Pfam" id="PF00890"/>
    </source>
</evidence>
<feature type="active site" description="Proton acceptor" evidence="11">
    <location>
        <position position="272"/>
    </location>
</feature>
<dbReference type="PANTHER" id="PTHR11632">
    <property type="entry name" value="SUCCINATE DEHYDROGENASE 2 FLAVOPROTEIN SUBUNIT"/>
    <property type="match status" value="1"/>
</dbReference>
<dbReference type="NCBIfam" id="TIGR01812">
    <property type="entry name" value="sdhA_frdA_Gneg"/>
    <property type="match status" value="1"/>
</dbReference>
<dbReference type="InterPro" id="IPR027477">
    <property type="entry name" value="Succ_DH/fumarate_Rdtase_cat_sf"/>
</dbReference>
<dbReference type="GO" id="GO:0050660">
    <property type="term" value="F:flavin adenine dinucleotide binding"/>
    <property type="evidence" value="ECO:0007669"/>
    <property type="project" value="InterPro"/>
</dbReference>
<dbReference type="InterPro" id="IPR030664">
    <property type="entry name" value="SdhA/FrdA/AprA"/>
</dbReference>
<organism evidence="14 15">
    <name type="scientific">Archaeoglobus sulfaticallidus PM70-1</name>
    <dbReference type="NCBI Taxonomy" id="387631"/>
    <lineage>
        <taxon>Archaea</taxon>
        <taxon>Methanobacteriati</taxon>
        <taxon>Methanobacteriota</taxon>
        <taxon>Archaeoglobi</taxon>
        <taxon>Archaeoglobales</taxon>
        <taxon>Archaeoglobaceae</taxon>
        <taxon>Archaeoglobus</taxon>
    </lineage>
</organism>
<dbReference type="PRINTS" id="PR00411">
    <property type="entry name" value="PNDRDTASEI"/>
</dbReference>
<dbReference type="GO" id="GO:0009061">
    <property type="term" value="P:anaerobic respiration"/>
    <property type="evidence" value="ECO:0007669"/>
    <property type="project" value="TreeGrafter"/>
</dbReference>
<accession>N0BF42</accession>
<dbReference type="STRING" id="387631.Asulf_00885"/>
<dbReference type="Pfam" id="PF00890">
    <property type="entry name" value="FAD_binding_2"/>
    <property type="match status" value="1"/>
</dbReference>
<keyword evidence="15" id="KW-1185">Reference proteome</keyword>
<dbReference type="InterPro" id="IPR036188">
    <property type="entry name" value="FAD/NAD-bd_sf"/>
</dbReference>
<keyword evidence="9" id="KW-0560">Oxidoreductase</keyword>
<dbReference type="NCBIfam" id="NF004724">
    <property type="entry name" value="PRK06069.1"/>
    <property type="match status" value="1"/>
</dbReference>